<dbReference type="InterPro" id="IPR002347">
    <property type="entry name" value="SDR_fam"/>
</dbReference>
<dbReference type="InterPro" id="IPR036291">
    <property type="entry name" value="NAD(P)-bd_dom_sf"/>
</dbReference>
<comment type="similarity">
    <text evidence="1">Belongs to the short-chain dehydrogenases/reductases (SDR) family.</text>
</comment>
<dbReference type="Gene3D" id="3.40.50.720">
    <property type="entry name" value="NAD(P)-binding Rossmann-like Domain"/>
    <property type="match status" value="1"/>
</dbReference>
<keyword evidence="3" id="KW-1185">Reference proteome</keyword>
<evidence type="ECO:0000313" key="3">
    <source>
        <dbReference type="Proteomes" id="UP000694405"/>
    </source>
</evidence>
<dbReference type="Ensembl" id="ENSMUNT00000000767.2">
    <property type="protein sequence ID" value="ENSMUNP00000000646.1"/>
    <property type="gene ID" value="ENSMUNG00000000611.2"/>
</dbReference>
<dbReference type="PANTHER" id="PTHR43544">
    <property type="entry name" value="SHORT-CHAIN DEHYDROGENASE/REDUCTASE"/>
    <property type="match status" value="1"/>
</dbReference>
<protein>
    <submittedName>
        <fullName evidence="2">Uncharacterized protein</fullName>
    </submittedName>
</protein>
<dbReference type="GO" id="GO:0016491">
    <property type="term" value="F:oxidoreductase activity"/>
    <property type="evidence" value="ECO:0007669"/>
    <property type="project" value="TreeGrafter"/>
</dbReference>
<gene>
    <name evidence="2" type="primary">LOC101872526</name>
</gene>
<reference evidence="2" key="1">
    <citation type="submission" date="2020-03" db="EMBL/GenBank/DDBJ databases">
        <title>Melopsittacus undulatus (budgerigar) genome, bMelUnd1, maternal haplotype with Z.</title>
        <authorList>
            <person name="Gedman G."/>
            <person name="Mountcastle J."/>
            <person name="Haase B."/>
            <person name="Formenti G."/>
            <person name="Wright T."/>
            <person name="Apodaca J."/>
            <person name="Pelan S."/>
            <person name="Chow W."/>
            <person name="Rhie A."/>
            <person name="Howe K."/>
            <person name="Fedrigo O."/>
            <person name="Jarvis E.D."/>
        </authorList>
    </citation>
    <scope>NUCLEOTIDE SEQUENCE [LARGE SCALE GENOMIC DNA]</scope>
</reference>
<dbReference type="PRINTS" id="PR00081">
    <property type="entry name" value="GDHRDH"/>
</dbReference>
<sequence length="330" mass="34291">MVPVGAGALPGEDWVTDAGDIQPCVRGFPRTLAVPGAGQGPGLVLASSLSPWAPGATPWAVPGSSPSRAVCVTAGMAALARSVLVTGSNRGIGLELVRQLAASPRPPQHIFATCRDPGGPRGKALQELAAQHPSIKLVQLDTVNLPSIRGAVWAVGSYLKDQGLNLLINNAGVSSHATLHSLNSQEMLSVFATNAIGPLQVAKEFLPLLEKAANGSGQEGLSCSRAAIINISTKLGSIGLCLGVHQDPMYPYRASKAAQNMVTRCLAAELQDKGILCTAIHPGWVKTDMGTEKAPLMVEHSVRGILTVLASLSQDNSGAFLDWEGNSLPW</sequence>
<dbReference type="Proteomes" id="UP000694405">
    <property type="component" value="Chromosome Z"/>
</dbReference>
<accession>A0A8C6N699</accession>
<dbReference type="PANTHER" id="PTHR43544:SF37">
    <property type="entry name" value="C-FACTOR-LIKE"/>
    <property type="match status" value="1"/>
</dbReference>
<reference evidence="2" key="2">
    <citation type="submission" date="2025-08" db="UniProtKB">
        <authorList>
            <consortium name="Ensembl"/>
        </authorList>
    </citation>
    <scope>IDENTIFICATION</scope>
</reference>
<name>A0A8C6N699_MELUD</name>
<dbReference type="Pfam" id="PF00106">
    <property type="entry name" value="adh_short"/>
    <property type="match status" value="1"/>
</dbReference>
<proteinExistence type="inferred from homology"/>
<dbReference type="SUPFAM" id="SSF51735">
    <property type="entry name" value="NAD(P)-binding Rossmann-fold domains"/>
    <property type="match status" value="1"/>
</dbReference>
<dbReference type="PRINTS" id="PR00080">
    <property type="entry name" value="SDRFAMILY"/>
</dbReference>
<dbReference type="OMA" id="EHYTKAG"/>
<dbReference type="CDD" id="cd05325">
    <property type="entry name" value="carb_red_sniffer_like_SDR_c"/>
    <property type="match status" value="1"/>
</dbReference>
<dbReference type="GO" id="GO:0005737">
    <property type="term" value="C:cytoplasm"/>
    <property type="evidence" value="ECO:0007669"/>
    <property type="project" value="TreeGrafter"/>
</dbReference>
<dbReference type="AlphaFoldDB" id="A0A8C6N699"/>
<reference evidence="2" key="3">
    <citation type="submission" date="2025-09" db="UniProtKB">
        <authorList>
            <consortium name="Ensembl"/>
        </authorList>
    </citation>
    <scope>IDENTIFICATION</scope>
</reference>
<organism evidence="2 3">
    <name type="scientific">Melopsittacus undulatus</name>
    <name type="common">Budgerigar</name>
    <name type="synonym">Psittacus undulatus</name>
    <dbReference type="NCBI Taxonomy" id="13146"/>
    <lineage>
        <taxon>Eukaryota</taxon>
        <taxon>Metazoa</taxon>
        <taxon>Chordata</taxon>
        <taxon>Craniata</taxon>
        <taxon>Vertebrata</taxon>
        <taxon>Euteleostomi</taxon>
        <taxon>Archelosauria</taxon>
        <taxon>Archosauria</taxon>
        <taxon>Dinosauria</taxon>
        <taxon>Saurischia</taxon>
        <taxon>Theropoda</taxon>
        <taxon>Coelurosauria</taxon>
        <taxon>Aves</taxon>
        <taxon>Neognathae</taxon>
        <taxon>Neoaves</taxon>
        <taxon>Telluraves</taxon>
        <taxon>Australaves</taxon>
        <taxon>Psittaciformes</taxon>
        <taxon>Psittaculidae</taxon>
        <taxon>Melopsittacus</taxon>
    </lineage>
</organism>
<evidence type="ECO:0000313" key="2">
    <source>
        <dbReference type="Ensembl" id="ENSMUNP00000000646.1"/>
    </source>
</evidence>
<evidence type="ECO:0000256" key="1">
    <source>
        <dbReference type="RuleBase" id="RU000363"/>
    </source>
</evidence>
<dbReference type="InterPro" id="IPR051468">
    <property type="entry name" value="Fungal_SecMetab_SDRs"/>
</dbReference>